<feature type="compositionally biased region" description="Polar residues" evidence="1">
    <location>
        <begin position="41"/>
        <end position="57"/>
    </location>
</feature>
<organism evidence="2 3">
    <name type="scientific">Salinicola rhizosphaerae</name>
    <dbReference type="NCBI Taxonomy" id="1443141"/>
    <lineage>
        <taxon>Bacteria</taxon>
        <taxon>Pseudomonadati</taxon>
        <taxon>Pseudomonadota</taxon>
        <taxon>Gammaproteobacteria</taxon>
        <taxon>Oceanospirillales</taxon>
        <taxon>Halomonadaceae</taxon>
        <taxon>Salinicola</taxon>
    </lineage>
</organism>
<dbReference type="Proteomes" id="UP000646745">
    <property type="component" value="Unassembled WGS sequence"/>
</dbReference>
<evidence type="ECO:0000313" key="3">
    <source>
        <dbReference type="Proteomes" id="UP000646745"/>
    </source>
</evidence>
<evidence type="ECO:0000313" key="2">
    <source>
        <dbReference type="EMBL" id="GHB29899.1"/>
    </source>
</evidence>
<comment type="caution">
    <text evidence="2">The sequence shown here is derived from an EMBL/GenBank/DDBJ whole genome shotgun (WGS) entry which is preliminary data.</text>
</comment>
<name>A0ABQ3EA42_9GAMM</name>
<accession>A0ABQ3EA42</accession>
<feature type="region of interest" description="Disordered" evidence="1">
    <location>
        <begin position="1"/>
        <end position="69"/>
    </location>
</feature>
<keyword evidence="3" id="KW-1185">Reference proteome</keyword>
<dbReference type="EMBL" id="BMZI01000007">
    <property type="protein sequence ID" value="GHB29899.1"/>
    <property type="molecule type" value="Genomic_DNA"/>
</dbReference>
<sequence length="128" mass="13706">MPAIVTDAPLADLARKPGAAASEHELDRHQRNEDAAEAGNTGDTTCRQQNDQPGQQNDRAEPARVEGIDDITQGDFVILDLLIEGLEYVGELEMLGHSSPPCDVLEMIDTGPSFLTARGAHASAKSDR</sequence>
<feature type="compositionally biased region" description="Basic and acidic residues" evidence="1">
    <location>
        <begin position="22"/>
        <end position="34"/>
    </location>
</feature>
<feature type="compositionally biased region" description="Basic and acidic residues" evidence="1">
    <location>
        <begin position="58"/>
        <end position="67"/>
    </location>
</feature>
<proteinExistence type="predicted"/>
<evidence type="ECO:0000256" key="1">
    <source>
        <dbReference type="SAM" id="MobiDB-lite"/>
    </source>
</evidence>
<protein>
    <submittedName>
        <fullName evidence="2">Uncharacterized protein</fullName>
    </submittedName>
</protein>
<gene>
    <name evidence="2" type="ORF">GCM10009038_30790</name>
</gene>
<reference evidence="3" key="1">
    <citation type="journal article" date="2019" name="Int. J. Syst. Evol. Microbiol.">
        <title>The Global Catalogue of Microorganisms (GCM) 10K type strain sequencing project: providing services to taxonomists for standard genome sequencing and annotation.</title>
        <authorList>
            <consortium name="The Broad Institute Genomics Platform"/>
            <consortium name="The Broad Institute Genome Sequencing Center for Infectious Disease"/>
            <person name="Wu L."/>
            <person name="Ma J."/>
        </authorList>
    </citation>
    <scope>NUCLEOTIDE SEQUENCE [LARGE SCALE GENOMIC DNA]</scope>
    <source>
        <strain evidence="3">KCTC 32998</strain>
    </source>
</reference>